<dbReference type="CDD" id="cd05399">
    <property type="entry name" value="NT_Rel-Spo_like"/>
    <property type="match status" value="1"/>
</dbReference>
<accession>A0ABR7G1E4</accession>
<dbReference type="PANTHER" id="PTHR41773">
    <property type="entry name" value="GTP PYROPHOSPHATASE-RELATED"/>
    <property type="match status" value="1"/>
</dbReference>
<reference evidence="3 4" key="1">
    <citation type="submission" date="2020-08" db="EMBL/GenBank/DDBJ databases">
        <title>Genome public.</title>
        <authorList>
            <person name="Liu C."/>
            <person name="Sun Q."/>
        </authorList>
    </citation>
    <scope>NUCLEOTIDE SEQUENCE [LARGE SCALE GENOMIC DNA]</scope>
    <source>
        <strain evidence="3 4">NSJ-43</strain>
    </source>
</reference>
<evidence type="ECO:0000256" key="1">
    <source>
        <dbReference type="ARBA" id="ARBA00004976"/>
    </source>
</evidence>
<dbReference type="RefSeq" id="WP_186836711.1">
    <property type="nucleotide sequence ID" value="NZ_JACOPD010000004.1"/>
</dbReference>
<dbReference type="InterPro" id="IPR043519">
    <property type="entry name" value="NT_sf"/>
</dbReference>
<evidence type="ECO:0000313" key="4">
    <source>
        <dbReference type="Proteomes" id="UP000628463"/>
    </source>
</evidence>
<dbReference type="Gene3D" id="3.30.460.10">
    <property type="entry name" value="Beta Polymerase, domain 2"/>
    <property type="match status" value="1"/>
</dbReference>
<comment type="pathway">
    <text evidence="1">Purine metabolism; ppGpp biosynthesis; ppGpp from GTP: step 1/2.</text>
</comment>
<dbReference type="SMART" id="SM00954">
    <property type="entry name" value="RelA_SpoT"/>
    <property type="match status" value="1"/>
</dbReference>
<dbReference type="EMBL" id="JACOPD010000004">
    <property type="protein sequence ID" value="MBC5680740.1"/>
    <property type="molecule type" value="Genomic_DNA"/>
</dbReference>
<protein>
    <recommendedName>
        <fullName evidence="2">RelA/SpoT domain-containing protein</fullName>
    </recommendedName>
</protein>
<dbReference type="Pfam" id="PF04607">
    <property type="entry name" value="RelA_SpoT"/>
    <property type="match status" value="1"/>
</dbReference>
<dbReference type="SUPFAM" id="SSF81301">
    <property type="entry name" value="Nucleotidyltransferase"/>
    <property type="match status" value="1"/>
</dbReference>
<gene>
    <name evidence="3" type="ORF">H8S01_07185</name>
</gene>
<dbReference type="Proteomes" id="UP000628463">
    <property type="component" value="Unassembled WGS sequence"/>
</dbReference>
<evidence type="ECO:0000259" key="2">
    <source>
        <dbReference type="SMART" id="SM00954"/>
    </source>
</evidence>
<comment type="caution">
    <text evidence="3">The sequence shown here is derived from an EMBL/GenBank/DDBJ whole genome shotgun (WGS) entry which is preliminary data.</text>
</comment>
<sequence length="610" mass="71771">MKVNELFCRECVEQIYVPDVVRVDLLSIIEEKLKKAGFYYRIAYRVKAVDSTVDKLQFKDYRRPGTENEDKKMQDLIGIRIMLYFVDDVPICRSLLDTLFATPGVWETTETNEYEFKAMKINGIFKLPGYLAKTIVNPMLSDYIDDTFEVQVRTNSFEGWHEIEHDLRYKGSAFGEGNEALARKMNSILATLELCDDSVVKLLEDLGHQHYKDHKWGDMIRCHYRLKMTNELIRPELKKVFDEDTELAKIFFKFDRKLAISRLWNNTADKIPELTINYIIKIVNQIGPDDERLNKAFELIDNESGTEDNFTKRKKFEPFHMLGSYKVFTADTYLDTTNLSEKDAFKKASSYIYAWIHSRYCEAFSDLPDTVDNYYRSVPGYTVNVEYNEDNMHFYECSTHIDSKIASRIWVSKASLVKNDNGIEFKVSNEYAEPKDRYRDNENVLFSRPNFYGEIADNIGICDVVRLKENVKYVSSDNYDEMCSLINNKNRKFPVIVFMAKDNSWIDKFDVNYFAYLVGYYAHIKMIDGDECCRRFIEEYGLDKERCEDSITVFYDTDNPKTSYKSDIIDTTFEVIKLEQKKYWNENGCRAYRRQLVAEIREKNIENADL</sequence>
<organism evidence="3 4">
    <name type="scientific">Lachnospira hominis</name>
    <name type="common">ex Liu et al. 2021</name>
    <dbReference type="NCBI Taxonomy" id="2763051"/>
    <lineage>
        <taxon>Bacteria</taxon>
        <taxon>Bacillati</taxon>
        <taxon>Bacillota</taxon>
        <taxon>Clostridia</taxon>
        <taxon>Lachnospirales</taxon>
        <taxon>Lachnospiraceae</taxon>
        <taxon>Lachnospira</taxon>
    </lineage>
</organism>
<keyword evidence="4" id="KW-1185">Reference proteome</keyword>
<feature type="domain" description="RelA/SpoT" evidence="2">
    <location>
        <begin position="44"/>
        <end position="175"/>
    </location>
</feature>
<proteinExistence type="predicted"/>
<name>A0ABR7G1E4_9FIRM</name>
<dbReference type="PANTHER" id="PTHR41773:SF1">
    <property type="entry name" value="RELA_SPOT DOMAIN-CONTAINING PROTEIN"/>
    <property type="match status" value="1"/>
</dbReference>
<evidence type="ECO:0000313" key="3">
    <source>
        <dbReference type="EMBL" id="MBC5680740.1"/>
    </source>
</evidence>
<dbReference type="InterPro" id="IPR007685">
    <property type="entry name" value="RelA_SpoT"/>
</dbReference>